<dbReference type="Proteomes" id="UP001597347">
    <property type="component" value="Unassembled WGS sequence"/>
</dbReference>
<feature type="domain" description="N-acetyltransferase" evidence="1">
    <location>
        <begin position="120"/>
        <end position="254"/>
    </location>
</feature>
<dbReference type="EC" id="2.3.-.-" evidence="2"/>
<gene>
    <name evidence="2" type="ORF">ACFSBI_10615</name>
</gene>
<dbReference type="InterPro" id="IPR016181">
    <property type="entry name" value="Acyl_CoA_acyltransferase"/>
</dbReference>
<evidence type="ECO:0000313" key="3">
    <source>
        <dbReference type="Proteomes" id="UP001597347"/>
    </source>
</evidence>
<organism evidence="2 3">
    <name type="scientific">Amnibacterium endophyticum</name>
    <dbReference type="NCBI Taxonomy" id="2109337"/>
    <lineage>
        <taxon>Bacteria</taxon>
        <taxon>Bacillati</taxon>
        <taxon>Actinomycetota</taxon>
        <taxon>Actinomycetes</taxon>
        <taxon>Micrococcales</taxon>
        <taxon>Microbacteriaceae</taxon>
        <taxon>Amnibacterium</taxon>
    </lineage>
</organism>
<dbReference type="Gene3D" id="3.40.630.30">
    <property type="match status" value="1"/>
</dbReference>
<accession>A0ABW4LGG9</accession>
<name>A0ABW4LGG9_9MICO</name>
<evidence type="ECO:0000259" key="1">
    <source>
        <dbReference type="PROSITE" id="PS51186"/>
    </source>
</evidence>
<keyword evidence="3" id="KW-1185">Reference proteome</keyword>
<dbReference type="InterPro" id="IPR000182">
    <property type="entry name" value="GNAT_dom"/>
</dbReference>
<dbReference type="EMBL" id="JBHUEA010000015">
    <property type="protein sequence ID" value="MFD1722004.1"/>
    <property type="molecule type" value="Genomic_DNA"/>
</dbReference>
<dbReference type="Pfam" id="PF13527">
    <property type="entry name" value="Acetyltransf_9"/>
    <property type="match status" value="1"/>
</dbReference>
<sequence length="254" mass="27879">MDDLLAAYDDQLRGDAEVRSALRTMRLGPALLAVFPDGFGFITCRDLPPGDPAPFVRDALDRLRADADVRVVEWKTRAHDRAPGLLEALAAAGFEEGEAESIMIGEARLLARDVPLPEGVRLRRMTSPDDVRAASAMADQVFGDPVSEDRAEDLLRRIARGGELWAAESGGEVVSTGRLEPVPGTAFAGLWGGATRADHRHRGIYRALTAARARSALDRGIRYLSSDSTEFSRPILERSGFRRVSSTTPWEWRR</sequence>
<keyword evidence="2" id="KW-0808">Transferase</keyword>
<proteinExistence type="predicted"/>
<dbReference type="GO" id="GO:0016746">
    <property type="term" value="F:acyltransferase activity"/>
    <property type="evidence" value="ECO:0007669"/>
    <property type="project" value="UniProtKB-KW"/>
</dbReference>
<dbReference type="CDD" id="cd04301">
    <property type="entry name" value="NAT_SF"/>
    <property type="match status" value="1"/>
</dbReference>
<dbReference type="RefSeq" id="WP_377934739.1">
    <property type="nucleotide sequence ID" value="NZ_JBHUEA010000015.1"/>
</dbReference>
<dbReference type="SUPFAM" id="SSF55729">
    <property type="entry name" value="Acyl-CoA N-acyltransferases (Nat)"/>
    <property type="match status" value="1"/>
</dbReference>
<evidence type="ECO:0000313" key="2">
    <source>
        <dbReference type="EMBL" id="MFD1722004.1"/>
    </source>
</evidence>
<dbReference type="PROSITE" id="PS51186">
    <property type="entry name" value="GNAT"/>
    <property type="match status" value="1"/>
</dbReference>
<keyword evidence="2" id="KW-0012">Acyltransferase</keyword>
<comment type="caution">
    <text evidence="2">The sequence shown here is derived from an EMBL/GenBank/DDBJ whole genome shotgun (WGS) entry which is preliminary data.</text>
</comment>
<protein>
    <submittedName>
        <fullName evidence="2">GNAT family N-acetyltransferase</fullName>
        <ecNumber evidence="2">2.3.-.-</ecNumber>
    </submittedName>
</protein>
<reference evidence="3" key="1">
    <citation type="journal article" date="2019" name="Int. J. Syst. Evol. Microbiol.">
        <title>The Global Catalogue of Microorganisms (GCM) 10K type strain sequencing project: providing services to taxonomists for standard genome sequencing and annotation.</title>
        <authorList>
            <consortium name="The Broad Institute Genomics Platform"/>
            <consortium name="The Broad Institute Genome Sequencing Center for Infectious Disease"/>
            <person name="Wu L."/>
            <person name="Ma J."/>
        </authorList>
    </citation>
    <scope>NUCLEOTIDE SEQUENCE [LARGE SCALE GENOMIC DNA]</scope>
    <source>
        <strain evidence="3">CGMCC 1.12471</strain>
    </source>
</reference>